<feature type="domain" description="T-SNARE coiled-coil homology" evidence="3">
    <location>
        <begin position="184"/>
        <end position="246"/>
    </location>
</feature>
<proteinExistence type="predicted"/>
<dbReference type="SUPFAM" id="SSF58038">
    <property type="entry name" value="SNARE fusion complex"/>
    <property type="match status" value="1"/>
</dbReference>
<accession>A0A2C6KM62</accession>
<gene>
    <name evidence="4" type="ORF">CSUI_004590</name>
</gene>
<dbReference type="Proteomes" id="UP000221165">
    <property type="component" value="Unassembled WGS sequence"/>
</dbReference>
<comment type="caution">
    <text evidence="4">The sequence shown here is derived from an EMBL/GenBank/DDBJ whole genome shotgun (WGS) entry which is preliminary data.</text>
</comment>
<keyword evidence="5" id="KW-1185">Reference proteome</keyword>
<evidence type="ECO:0000313" key="4">
    <source>
        <dbReference type="EMBL" id="PHJ21560.1"/>
    </source>
</evidence>
<dbReference type="EMBL" id="MIGC01002155">
    <property type="protein sequence ID" value="PHJ21560.1"/>
    <property type="molecule type" value="Genomic_DNA"/>
</dbReference>
<keyword evidence="2" id="KW-0472">Membrane</keyword>
<evidence type="ECO:0000256" key="2">
    <source>
        <dbReference type="SAM" id="Phobius"/>
    </source>
</evidence>
<feature type="transmembrane region" description="Helical" evidence="2">
    <location>
        <begin position="253"/>
        <end position="271"/>
    </location>
</feature>
<protein>
    <submittedName>
        <fullName evidence="4">Snare domain-containing protein</fullName>
    </submittedName>
</protein>
<dbReference type="InterPro" id="IPR000727">
    <property type="entry name" value="T_SNARE_dom"/>
</dbReference>
<name>A0A2C6KM62_9APIC</name>
<organism evidence="4 5">
    <name type="scientific">Cystoisospora suis</name>
    <dbReference type="NCBI Taxonomy" id="483139"/>
    <lineage>
        <taxon>Eukaryota</taxon>
        <taxon>Sar</taxon>
        <taxon>Alveolata</taxon>
        <taxon>Apicomplexa</taxon>
        <taxon>Conoidasida</taxon>
        <taxon>Coccidia</taxon>
        <taxon>Eucoccidiorida</taxon>
        <taxon>Eimeriorina</taxon>
        <taxon>Sarcocystidae</taxon>
        <taxon>Cystoisospora</taxon>
    </lineage>
</organism>
<evidence type="ECO:0000256" key="1">
    <source>
        <dbReference type="SAM" id="MobiDB-lite"/>
    </source>
</evidence>
<dbReference type="AlphaFoldDB" id="A0A2C6KM62"/>
<dbReference type="PROSITE" id="PS50192">
    <property type="entry name" value="T_SNARE"/>
    <property type="match status" value="1"/>
</dbReference>
<feature type="region of interest" description="Disordered" evidence="1">
    <location>
        <begin position="40"/>
        <end position="61"/>
    </location>
</feature>
<dbReference type="Gene3D" id="1.20.5.110">
    <property type="match status" value="1"/>
</dbReference>
<evidence type="ECO:0000313" key="5">
    <source>
        <dbReference type="Proteomes" id="UP000221165"/>
    </source>
</evidence>
<keyword evidence="2" id="KW-0812">Transmembrane</keyword>
<evidence type="ECO:0000259" key="3">
    <source>
        <dbReference type="PROSITE" id="PS50192"/>
    </source>
</evidence>
<dbReference type="VEuPathDB" id="ToxoDB:CSUI_004590"/>
<dbReference type="GeneID" id="94427989"/>
<dbReference type="OrthoDB" id="428895at2759"/>
<sequence>MLHSSFAGDLWSRDCARVQNLEEEIRSLLLQKEKKLLSSSGKKNLGGSSTDGGLSSSGDGGRSSALLRGKLLQFTQELDQLEHSLELQKRENGGQEISSDEWRKRREFLSRMMSQKEQLKHAFDRTHSTYFSDQSNTVEKIHGSTVAKAGIGIGGSGVHTQGGEEGDGAGRLGSKRVLLEKDADVLLSLQDEQLSFLEGTVSNLKNIGYSVGDEVDVHRKLLNELDEEVDLTQTALEKNKKILKQIIDRQSTTCLLLTAIFLAVLLVFLIITTA</sequence>
<keyword evidence="2" id="KW-1133">Transmembrane helix</keyword>
<dbReference type="RefSeq" id="XP_067923242.1">
    <property type="nucleotide sequence ID" value="XM_068064778.1"/>
</dbReference>
<dbReference type="SMART" id="SM00397">
    <property type="entry name" value="t_SNARE"/>
    <property type="match status" value="1"/>
</dbReference>
<dbReference type="CDD" id="cd15841">
    <property type="entry name" value="SNARE_Qc"/>
    <property type="match status" value="1"/>
</dbReference>
<reference evidence="4 5" key="1">
    <citation type="journal article" date="2017" name="Int. J. Parasitol.">
        <title>The genome of the protozoan parasite Cystoisospora suis and a reverse vaccinology approach to identify vaccine candidates.</title>
        <authorList>
            <person name="Palmieri N."/>
            <person name="Shrestha A."/>
            <person name="Ruttkowski B."/>
            <person name="Beck T."/>
            <person name="Vogl C."/>
            <person name="Tomley F."/>
            <person name="Blake D.P."/>
            <person name="Joachim A."/>
        </authorList>
    </citation>
    <scope>NUCLEOTIDE SEQUENCE [LARGE SCALE GENOMIC DNA]</scope>
    <source>
        <strain evidence="4 5">Wien I</strain>
    </source>
</reference>